<keyword evidence="1" id="KW-0547">Nucleotide-binding</keyword>
<keyword evidence="4" id="KW-1133">Transmembrane helix</keyword>
<feature type="transmembrane region" description="Helical" evidence="4">
    <location>
        <begin position="324"/>
        <end position="352"/>
    </location>
</feature>
<evidence type="ECO:0000256" key="3">
    <source>
        <dbReference type="SAM" id="MobiDB-lite"/>
    </source>
</evidence>
<dbReference type="VEuPathDB" id="FungiDB:RhiirFUN_003835"/>
<feature type="region of interest" description="Disordered" evidence="3">
    <location>
        <begin position="257"/>
        <end position="316"/>
    </location>
</feature>
<accession>A0A915Z6F7</accession>
<evidence type="ECO:0000259" key="5">
    <source>
        <dbReference type="PROSITE" id="PS51720"/>
    </source>
</evidence>
<proteinExistence type="predicted"/>
<feature type="domain" description="AIG1-type G" evidence="5">
    <location>
        <begin position="3"/>
        <end position="213"/>
    </location>
</feature>
<comment type="caution">
    <text evidence="6">The sequence shown here is derived from an EMBL/GenBank/DDBJ whole genome shotgun (WGS) entry which is preliminary data.</text>
</comment>
<evidence type="ECO:0000256" key="1">
    <source>
        <dbReference type="ARBA" id="ARBA00022741"/>
    </source>
</evidence>
<dbReference type="Pfam" id="PF04548">
    <property type="entry name" value="AIG1"/>
    <property type="match status" value="1"/>
</dbReference>
<dbReference type="PANTHER" id="PTHR10903:SF184">
    <property type="entry name" value="GTP-BINDING PROTEIN A"/>
    <property type="match status" value="1"/>
</dbReference>
<keyword evidence="4" id="KW-0472">Membrane</keyword>
<gene>
    <name evidence="6" type="ORF">CHRIB12_LOCUS10031</name>
</gene>
<dbReference type="OrthoDB" id="8954335at2759"/>
<dbReference type="InterPro" id="IPR045058">
    <property type="entry name" value="GIMA/IAN/Toc"/>
</dbReference>
<dbReference type="Proteomes" id="UP000684084">
    <property type="component" value="Unassembled WGS sequence"/>
</dbReference>
<feature type="region of interest" description="Disordered" evidence="3">
    <location>
        <begin position="203"/>
        <end position="222"/>
    </location>
</feature>
<feature type="compositionally biased region" description="Basic and acidic residues" evidence="3">
    <location>
        <begin position="258"/>
        <end position="316"/>
    </location>
</feature>
<dbReference type="PANTHER" id="PTHR10903">
    <property type="entry name" value="GTPASE, IMAP FAMILY MEMBER-RELATED"/>
    <property type="match status" value="1"/>
</dbReference>
<evidence type="ECO:0000313" key="6">
    <source>
        <dbReference type="EMBL" id="CAB5364620.1"/>
    </source>
</evidence>
<protein>
    <recommendedName>
        <fullName evidence="5">AIG1-type G domain-containing protein</fullName>
    </recommendedName>
</protein>
<sequence>MTVQNEVVLLLGKTGTGKSTLGNQLLGSRDNKPFTASGSTESETKKCEVTTLTIKGKKYDLVDTPGIFDNRENVEITEFIRKCAGGVRAILLVLEAGRITDEEKNTLSTIRNFLGKDATNNFIVVFSKADPERVKDKQIDWNKIEILRSFIKQIGYRWCVSPMHPYFFEAERETNEKRLMEIKELITHIQVLYTTRQFEENRKEQERLKKKAEEEERRKNEEYENKLKADAVRVQQEKFQEAQKILIELEYKRKRGEQRREEERKREEQRREEERKRGEQRREEERKREEQRREEERKREERRREERRNEERRKEEEPGIIDSVMVGAVIGTVVGPGLGTMMGALVGLAIGVGRKIISNIMA</sequence>
<name>A0A915Z6F7_9GLOM</name>
<reference evidence="6" key="1">
    <citation type="submission" date="2020-05" db="EMBL/GenBank/DDBJ databases">
        <authorList>
            <person name="Rincon C."/>
            <person name="Sanders R I."/>
            <person name="Robbins C."/>
            <person name="Chaturvedi A."/>
        </authorList>
    </citation>
    <scope>NUCLEOTIDE SEQUENCE</scope>
    <source>
        <strain evidence="6">CHB12</strain>
    </source>
</reference>
<evidence type="ECO:0000313" key="7">
    <source>
        <dbReference type="Proteomes" id="UP000684084"/>
    </source>
</evidence>
<keyword evidence="2" id="KW-0342">GTP-binding</keyword>
<evidence type="ECO:0000256" key="2">
    <source>
        <dbReference type="ARBA" id="ARBA00023134"/>
    </source>
</evidence>
<dbReference type="InterPro" id="IPR006703">
    <property type="entry name" value="G_AIG1"/>
</dbReference>
<dbReference type="AlphaFoldDB" id="A0A915Z6F7"/>
<keyword evidence="4" id="KW-0812">Transmembrane</keyword>
<dbReference type="GO" id="GO:0005525">
    <property type="term" value="F:GTP binding"/>
    <property type="evidence" value="ECO:0007669"/>
    <property type="project" value="UniProtKB-KW"/>
</dbReference>
<evidence type="ECO:0000256" key="4">
    <source>
        <dbReference type="SAM" id="Phobius"/>
    </source>
</evidence>
<dbReference type="EMBL" id="CAGKOT010000020">
    <property type="protein sequence ID" value="CAB5364620.1"/>
    <property type="molecule type" value="Genomic_DNA"/>
</dbReference>
<dbReference type="PROSITE" id="PS51720">
    <property type="entry name" value="G_AIG1"/>
    <property type="match status" value="1"/>
</dbReference>
<organism evidence="6 7">
    <name type="scientific">Rhizophagus irregularis</name>
    <dbReference type="NCBI Taxonomy" id="588596"/>
    <lineage>
        <taxon>Eukaryota</taxon>
        <taxon>Fungi</taxon>
        <taxon>Fungi incertae sedis</taxon>
        <taxon>Mucoromycota</taxon>
        <taxon>Glomeromycotina</taxon>
        <taxon>Glomeromycetes</taxon>
        <taxon>Glomerales</taxon>
        <taxon>Glomeraceae</taxon>
        <taxon>Rhizophagus</taxon>
    </lineage>
</organism>